<keyword evidence="4 5" id="KW-0539">Nucleus</keyword>
<dbReference type="GO" id="GO:0016226">
    <property type="term" value="P:iron-sulfur cluster assembly"/>
    <property type="evidence" value="ECO:0007669"/>
    <property type="project" value="UniProtKB-UniRule"/>
</dbReference>
<evidence type="ECO:0000256" key="1">
    <source>
        <dbReference type="ARBA" id="ARBA00004123"/>
    </source>
</evidence>
<comment type="similarity">
    <text evidence="2 5">Belongs to the MET18/MMS19 family.</text>
</comment>
<keyword evidence="5" id="KW-0227">DNA damage</keyword>
<dbReference type="SUPFAM" id="SSF48371">
    <property type="entry name" value="ARM repeat"/>
    <property type="match status" value="1"/>
</dbReference>
<proteinExistence type="inferred from homology"/>
<protein>
    <recommendedName>
        <fullName evidence="5">MMS19 nucleotide excision repair protein</fullName>
    </recommendedName>
</protein>
<dbReference type="Proteomes" id="UP001303373">
    <property type="component" value="Chromosome 4"/>
</dbReference>
<accession>A0AAQ3M2H7</accession>
<dbReference type="PANTHER" id="PTHR12891:SF0">
    <property type="entry name" value="MMS19 NUCLEOTIDE EXCISION REPAIR PROTEIN HOMOLOG"/>
    <property type="match status" value="1"/>
</dbReference>
<keyword evidence="5" id="KW-0234">DNA repair</keyword>
<sequence length="1019" mass="112314">MSDVQLYLIEVDKDKAEAVRIAQQSAQRLEKKELKLIDLITSLEEYINNRDDGNQRAKSVAYLAEVLSSLSPKALSFQEKRLLSDFILGRIEGDLEGIGASARALVALETLGKWDSETAQKVLKTFLDHTHPVRQFKLQTERYAIVQLVDLLLAKYRDAIHKMQEEDPEFMPVFISYFEGEKDPRNLMLVFSLLQVPMTEWDIQANAQDLFESVFNYFPITFKPPPDDPYGITAQDLKDRLRDCIASNSDFAPHAFPQLLDKLDSTSMNTKRDVLQAIQACVIGYEPRTINLYAVTLWDALKFEILNVQEEDLAVESLKALALIAAKMVECGENQLNAYIRPIIKECNEHLEDAPTKQSEAAGKILYAVAASSPPVADRITKGILPALFALFQGSESIVRRRGLLEVFNEITKAYSDLEESFPDLNTEALQAFSTDALDAMLRGFVNAPTAEVSFRLTSLDGLAQLAKLRKVLSDSDIHRVVDAITDVVLHEKIKGHGDIRSNAIKTLTEMAGTVPDAVRDRALPAFMVELPDVPADPSACDSVLEAFAELSSEQRIFDTVVLRLKNKLNAAKHQKAPEKYQRSLLLALLYTFKFGSPRQENGKIQSEYYTDFAEPLVADIRQGLGNVAPSILEITGRICNVVLRSQGAHFQATVYNKDLEWIPSAINASQGAQNQAFTSFVLYYYAALRPEVADAADIVSQLKMQAAVAVNPSAGRNGGSLRLIALLLNKFANPKVMQSTLEACSIEVSALLSNNATPQAINLAFAVVKALITQGKSGALSTRYLDLLLQLLANGSENAVAQQFATILAPDDILTRENHCFVSGLAKQKVFNQAVPHIIEAVRNTTISSTAPTSKSNYLIALSGILRWLPYSILEPSLSSLSPALLQTLDLTSRADDIAKAPTLAIFESALMHDPNVVQEHTASLVTRLLNCCASVQIPNGAKAGIAAANTAPVRAKALLCLALMPRQLKREAVVPYRRQVVKRLLPCLDDPKRAVRMEAVRCRTAWLGLDKGADDEE</sequence>
<dbReference type="GO" id="GO:0051604">
    <property type="term" value="P:protein maturation"/>
    <property type="evidence" value="ECO:0007669"/>
    <property type="project" value="UniProtKB-UniRule"/>
</dbReference>
<organism evidence="8 9">
    <name type="scientific">Acrodontium crateriforme</name>
    <dbReference type="NCBI Taxonomy" id="150365"/>
    <lineage>
        <taxon>Eukaryota</taxon>
        <taxon>Fungi</taxon>
        <taxon>Dikarya</taxon>
        <taxon>Ascomycota</taxon>
        <taxon>Pezizomycotina</taxon>
        <taxon>Dothideomycetes</taxon>
        <taxon>Dothideomycetidae</taxon>
        <taxon>Mycosphaerellales</taxon>
        <taxon>Teratosphaeriaceae</taxon>
        <taxon>Acrodontium</taxon>
    </lineage>
</organism>
<keyword evidence="3" id="KW-0677">Repeat</keyword>
<feature type="domain" description="MMS19 C-terminal" evidence="6">
    <location>
        <begin position="544"/>
        <end position="967"/>
    </location>
</feature>
<dbReference type="InterPro" id="IPR029240">
    <property type="entry name" value="MMS19_N"/>
</dbReference>
<dbReference type="EMBL" id="CP138583">
    <property type="protein sequence ID" value="WPH00123.1"/>
    <property type="molecule type" value="Genomic_DNA"/>
</dbReference>
<dbReference type="Pfam" id="PF12460">
    <property type="entry name" value="MMS19_C"/>
    <property type="match status" value="1"/>
</dbReference>
<dbReference type="PANTHER" id="PTHR12891">
    <property type="entry name" value="DNA REPAIR/TRANSCRIPTION PROTEIN MET18/MMS19"/>
    <property type="match status" value="1"/>
</dbReference>
<evidence type="ECO:0000256" key="4">
    <source>
        <dbReference type="ARBA" id="ARBA00023242"/>
    </source>
</evidence>
<dbReference type="Pfam" id="PF14500">
    <property type="entry name" value="MMS19_N"/>
    <property type="match status" value="1"/>
</dbReference>
<evidence type="ECO:0000259" key="6">
    <source>
        <dbReference type="Pfam" id="PF12460"/>
    </source>
</evidence>
<dbReference type="InterPro" id="IPR039920">
    <property type="entry name" value="MMS19"/>
</dbReference>
<evidence type="ECO:0000313" key="9">
    <source>
        <dbReference type="Proteomes" id="UP001303373"/>
    </source>
</evidence>
<dbReference type="GO" id="GO:0006281">
    <property type="term" value="P:DNA repair"/>
    <property type="evidence" value="ECO:0007669"/>
    <property type="project" value="UniProtKB-UniRule"/>
</dbReference>
<dbReference type="InterPro" id="IPR024687">
    <property type="entry name" value="MMS19_C"/>
</dbReference>
<name>A0AAQ3M2H7_9PEZI</name>
<dbReference type="GO" id="GO:0097361">
    <property type="term" value="C:cytosolic [4Fe-4S] assembly targeting complex"/>
    <property type="evidence" value="ECO:0007669"/>
    <property type="project" value="UniProtKB-UniRule"/>
</dbReference>
<dbReference type="InterPro" id="IPR016024">
    <property type="entry name" value="ARM-type_fold"/>
</dbReference>
<dbReference type="AlphaFoldDB" id="A0AAQ3M2H7"/>
<dbReference type="GO" id="GO:0005634">
    <property type="term" value="C:nucleus"/>
    <property type="evidence" value="ECO:0007669"/>
    <property type="project" value="UniProtKB-SubCell"/>
</dbReference>
<comment type="subcellular location">
    <subcellularLocation>
        <location evidence="1 5">Nucleus</location>
    </subcellularLocation>
</comment>
<comment type="function">
    <text evidence="5">Key component of the cytosolic iron-sulfur protein assembly (CIA) complex, a multiprotein complex that mediates the incorporation of iron-sulfur cluster into apoproteins specifically involved in DNA metabolism and genomic integrity. In the CIA complex, MMS19 acts as an adapter between early-acting CIA components and a subset of cellular target iron-sulfur proteins.</text>
</comment>
<keyword evidence="9" id="KW-1185">Reference proteome</keyword>
<evidence type="ECO:0000256" key="2">
    <source>
        <dbReference type="ARBA" id="ARBA00009340"/>
    </source>
</evidence>
<evidence type="ECO:0000256" key="3">
    <source>
        <dbReference type="ARBA" id="ARBA00022737"/>
    </source>
</evidence>
<reference evidence="8 9" key="1">
    <citation type="submission" date="2023-11" db="EMBL/GenBank/DDBJ databases">
        <title>An acidophilic fungus is an integral part of prey digestion in a carnivorous sundew plant.</title>
        <authorList>
            <person name="Tsai I.J."/>
        </authorList>
    </citation>
    <scope>NUCLEOTIDE SEQUENCE [LARGE SCALE GENOMIC DNA]</scope>
    <source>
        <strain evidence="8">169a</strain>
    </source>
</reference>
<evidence type="ECO:0000256" key="5">
    <source>
        <dbReference type="RuleBase" id="RU367072"/>
    </source>
</evidence>
<dbReference type="InterPro" id="IPR011989">
    <property type="entry name" value="ARM-like"/>
</dbReference>
<gene>
    <name evidence="8" type="ORF">R9X50_00294600</name>
</gene>
<feature type="domain" description="MMS19 N-terminal" evidence="7">
    <location>
        <begin position="40"/>
        <end position="307"/>
    </location>
</feature>
<evidence type="ECO:0000313" key="8">
    <source>
        <dbReference type="EMBL" id="WPH00123.1"/>
    </source>
</evidence>
<evidence type="ECO:0000259" key="7">
    <source>
        <dbReference type="Pfam" id="PF14500"/>
    </source>
</evidence>
<dbReference type="Gene3D" id="1.25.10.10">
    <property type="entry name" value="Leucine-rich Repeat Variant"/>
    <property type="match status" value="2"/>
</dbReference>